<accession>A0A2T0UXB6</accession>
<gene>
    <name evidence="1" type="ORF">BCF74_1042</name>
</gene>
<sequence length="250" mass="27660">MHVRGDTIPTFSHAAAAAVWRLPRVSAWPARVDVLTTKARRSSDTMRRHLGQPGMVETVDGLPVTSLTRTLIDIARTEDLKDAVAAMDHALHHALCTREQLRAELDLVPAGARGRAQAELAVSLADPGAMSVGESLSRVQMFRFNLPRPQLQVRIEDADGLAGVCDFGWVGLGTLGEFDGRKKYGLDGLEGDRVAEVMWREKKREDRIRARGHRMARWVWADAADGSRMVRILAAQGVRPTRRNTWLDAA</sequence>
<organism evidence="1 2">
    <name type="scientific">Knoellia remsis</name>
    <dbReference type="NCBI Taxonomy" id="407159"/>
    <lineage>
        <taxon>Bacteria</taxon>
        <taxon>Bacillati</taxon>
        <taxon>Actinomycetota</taxon>
        <taxon>Actinomycetes</taxon>
        <taxon>Micrococcales</taxon>
        <taxon>Intrasporangiaceae</taxon>
        <taxon>Knoellia</taxon>
    </lineage>
</organism>
<protein>
    <submittedName>
        <fullName evidence="1">Uncharacterized protein</fullName>
    </submittedName>
</protein>
<proteinExistence type="predicted"/>
<evidence type="ECO:0000313" key="2">
    <source>
        <dbReference type="Proteomes" id="UP000237822"/>
    </source>
</evidence>
<keyword evidence="2" id="KW-1185">Reference proteome</keyword>
<comment type="caution">
    <text evidence="1">The sequence shown here is derived from an EMBL/GenBank/DDBJ whole genome shotgun (WGS) entry which is preliminary data.</text>
</comment>
<dbReference type="EMBL" id="PVTI01000004">
    <property type="protein sequence ID" value="PRY62566.1"/>
    <property type="molecule type" value="Genomic_DNA"/>
</dbReference>
<reference evidence="1 2" key="1">
    <citation type="submission" date="2018-03" db="EMBL/GenBank/DDBJ databases">
        <title>Genomic Encyclopedia of Archaeal and Bacterial Type Strains, Phase II (KMG-II): from individual species to whole genera.</title>
        <authorList>
            <person name="Goeker M."/>
        </authorList>
    </citation>
    <scope>NUCLEOTIDE SEQUENCE [LARGE SCALE GENOMIC DNA]</scope>
    <source>
        <strain evidence="1 2">ATCC BAA-1496</strain>
    </source>
</reference>
<dbReference type="AlphaFoldDB" id="A0A2T0UXB6"/>
<evidence type="ECO:0000313" key="1">
    <source>
        <dbReference type="EMBL" id="PRY62566.1"/>
    </source>
</evidence>
<name>A0A2T0UXB6_9MICO</name>
<dbReference type="Proteomes" id="UP000237822">
    <property type="component" value="Unassembled WGS sequence"/>
</dbReference>